<dbReference type="CDD" id="cd01992">
    <property type="entry name" value="TilS_N"/>
    <property type="match status" value="1"/>
</dbReference>
<dbReference type="SUPFAM" id="SSF52402">
    <property type="entry name" value="Adenine nucleotide alpha hydrolases-like"/>
    <property type="match status" value="1"/>
</dbReference>
<dbReference type="EMBL" id="JAHWXP010000003">
    <property type="protein sequence ID" value="MBY8337556.1"/>
    <property type="molecule type" value="Genomic_DNA"/>
</dbReference>
<dbReference type="Pfam" id="PF01171">
    <property type="entry name" value="ATP_bind_3"/>
    <property type="match status" value="1"/>
</dbReference>
<dbReference type="Proteomes" id="UP000759298">
    <property type="component" value="Unassembled WGS sequence"/>
</dbReference>
<comment type="catalytic activity">
    <reaction evidence="5 6">
        <text>cytidine(34) in tRNA(Ile2) + L-lysine + ATP = lysidine(34) in tRNA(Ile2) + AMP + diphosphate + H(+)</text>
        <dbReference type="Rhea" id="RHEA:43744"/>
        <dbReference type="Rhea" id="RHEA-COMP:10625"/>
        <dbReference type="Rhea" id="RHEA-COMP:10670"/>
        <dbReference type="ChEBI" id="CHEBI:15378"/>
        <dbReference type="ChEBI" id="CHEBI:30616"/>
        <dbReference type="ChEBI" id="CHEBI:32551"/>
        <dbReference type="ChEBI" id="CHEBI:33019"/>
        <dbReference type="ChEBI" id="CHEBI:82748"/>
        <dbReference type="ChEBI" id="CHEBI:83665"/>
        <dbReference type="ChEBI" id="CHEBI:456215"/>
        <dbReference type="EC" id="6.3.4.19"/>
    </reaction>
</comment>
<protein>
    <recommendedName>
        <fullName evidence="6">tRNA(Ile)-lysidine synthase</fullName>
        <ecNumber evidence="6">6.3.4.19</ecNumber>
    </recommendedName>
    <alternativeName>
        <fullName evidence="6">tRNA(Ile)-2-lysyl-cytidine synthase</fullName>
    </alternativeName>
    <alternativeName>
        <fullName evidence="6">tRNA(Ile)-lysidine synthetase</fullName>
    </alternativeName>
</protein>
<dbReference type="InterPro" id="IPR012094">
    <property type="entry name" value="tRNA_Ile_lys_synt"/>
</dbReference>
<comment type="caution">
    <text evidence="8">The sequence shown here is derived from an EMBL/GenBank/DDBJ whole genome shotgun (WGS) entry which is preliminary data.</text>
</comment>
<keyword evidence="1 6" id="KW-0436">Ligase</keyword>
<proteinExistence type="inferred from homology"/>
<evidence type="ECO:0000256" key="6">
    <source>
        <dbReference type="HAMAP-Rule" id="MF_01161"/>
    </source>
</evidence>
<evidence type="ECO:0000256" key="1">
    <source>
        <dbReference type="ARBA" id="ARBA00022598"/>
    </source>
</evidence>
<comment type="subcellular location">
    <subcellularLocation>
        <location evidence="6">Cytoplasm</location>
    </subcellularLocation>
</comment>
<feature type="binding site" evidence="6">
    <location>
        <begin position="6"/>
        <end position="11"/>
    </location>
    <ligand>
        <name>ATP</name>
        <dbReference type="ChEBI" id="CHEBI:30616"/>
    </ligand>
</feature>
<evidence type="ECO:0000313" key="8">
    <source>
        <dbReference type="EMBL" id="MBY8337556.1"/>
    </source>
</evidence>
<name>A0ABS7PF09_9SPHN</name>
<sequence length="303" mass="32996">MGIAVSGGPDSLALLLLAHAAMPGRVRAATVDHGLRPESADEAAFVARVCERLGIPHATLRVDVAPGNLQANARAARYEALGCHFEQVGASVFATAHHADDQAETLLMRLNRGSGLAGLAGVRPWSVFFPEGIIAEMVLVRPLLGWRREELAAVVRAAGIEAVDDPSNSDDAFDRARMRKAIAEADWLDPLAMARSARHLAEAENAVEDYVSSIANRLIWRDGACYFCMGYPRLVEIGVVERILERLGGTEVRRSEIARMVDRLRTRENASLGGVLAKREWVKTSPNTTSDSVKFEKEPPRRA</sequence>
<comment type="function">
    <text evidence="6">Ligates lysine onto the cytidine present at position 34 of the AUA codon-specific tRNA(Ile) that contains the anticodon CAU, in an ATP-dependent manner. Cytidine is converted to lysidine, thus changing the amino acid specificity of the tRNA from methionine to isoleucine.</text>
</comment>
<dbReference type="InterPro" id="IPR011063">
    <property type="entry name" value="TilS/TtcA_N"/>
</dbReference>
<evidence type="ECO:0000256" key="5">
    <source>
        <dbReference type="ARBA" id="ARBA00048539"/>
    </source>
</evidence>
<dbReference type="PANTHER" id="PTHR43033:SF1">
    <property type="entry name" value="TRNA(ILE)-LYSIDINE SYNTHASE-RELATED"/>
    <property type="match status" value="1"/>
</dbReference>
<keyword evidence="6" id="KW-0963">Cytoplasm</keyword>
<dbReference type="Gene3D" id="3.40.50.620">
    <property type="entry name" value="HUPs"/>
    <property type="match status" value="1"/>
</dbReference>
<keyword evidence="3 6" id="KW-0547">Nucleotide-binding</keyword>
<dbReference type="EC" id="6.3.4.19" evidence="6"/>
<gene>
    <name evidence="6 8" type="primary">tilS</name>
    <name evidence="8" type="ORF">KYN89_10885</name>
</gene>
<dbReference type="PANTHER" id="PTHR43033">
    <property type="entry name" value="TRNA(ILE)-LYSIDINE SYNTHASE-RELATED"/>
    <property type="match status" value="1"/>
</dbReference>
<organism evidence="8 9">
    <name type="scientific">Alteriqipengyuania abyssalis</name>
    <dbReference type="NCBI Taxonomy" id="2860200"/>
    <lineage>
        <taxon>Bacteria</taxon>
        <taxon>Pseudomonadati</taxon>
        <taxon>Pseudomonadota</taxon>
        <taxon>Alphaproteobacteria</taxon>
        <taxon>Sphingomonadales</taxon>
        <taxon>Erythrobacteraceae</taxon>
        <taxon>Alteriqipengyuania</taxon>
    </lineage>
</organism>
<dbReference type="RefSeq" id="WP_222825529.1">
    <property type="nucleotide sequence ID" value="NZ_JAHWXP010000003.1"/>
</dbReference>
<dbReference type="HAMAP" id="MF_01161">
    <property type="entry name" value="tRNA_Ile_lys_synt"/>
    <property type="match status" value="1"/>
</dbReference>
<keyword evidence="9" id="KW-1185">Reference proteome</keyword>
<keyword evidence="2 6" id="KW-0819">tRNA processing</keyword>
<accession>A0ABS7PF09</accession>
<dbReference type="InterPro" id="IPR012795">
    <property type="entry name" value="tRNA_Ile_lys_synt_N"/>
</dbReference>
<keyword evidence="4 6" id="KW-0067">ATP-binding</keyword>
<evidence type="ECO:0000313" key="9">
    <source>
        <dbReference type="Proteomes" id="UP000759298"/>
    </source>
</evidence>
<dbReference type="GO" id="GO:0032267">
    <property type="term" value="F:tRNA(Ile)-lysidine synthase activity"/>
    <property type="evidence" value="ECO:0007669"/>
    <property type="project" value="UniProtKB-EC"/>
</dbReference>
<comment type="domain">
    <text evidence="6">The N-terminal region contains the highly conserved SGGXDS motif, predicted to be a P-loop motif involved in ATP binding.</text>
</comment>
<evidence type="ECO:0000256" key="4">
    <source>
        <dbReference type="ARBA" id="ARBA00022840"/>
    </source>
</evidence>
<evidence type="ECO:0000259" key="7">
    <source>
        <dbReference type="Pfam" id="PF01171"/>
    </source>
</evidence>
<comment type="similarity">
    <text evidence="6">Belongs to the tRNA(Ile)-lysidine synthase family.</text>
</comment>
<reference evidence="8 9" key="1">
    <citation type="submission" date="2021-07" db="EMBL/GenBank/DDBJ databases">
        <title>Alteriqipengyuania abyssalis NZ-12B nov, sp.nov isolated from deep sea sponge in pacific ocean.</title>
        <authorList>
            <person name="Tareen S."/>
            <person name="Wink J."/>
        </authorList>
    </citation>
    <scope>NUCLEOTIDE SEQUENCE [LARGE SCALE GENOMIC DNA]</scope>
    <source>
        <strain evidence="8 9">NZ-12B</strain>
    </source>
</reference>
<dbReference type="NCBIfam" id="TIGR02432">
    <property type="entry name" value="lysidine_TilS_N"/>
    <property type="match status" value="1"/>
</dbReference>
<evidence type="ECO:0000256" key="3">
    <source>
        <dbReference type="ARBA" id="ARBA00022741"/>
    </source>
</evidence>
<feature type="domain" description="tRNA(Ile)-lysidine/2-thiocytidine synthase N-terminal" evidence="7">
    <location>
        <begin position="3"/>
        <end position="180"/>
    </location>
</feature>
<evidence type="ECO:0000256" key="2">
    <source>
        <dbReference type="ARBA" id="ARBA00022694"/>
    </source>
</evidence>
<dbReference type="InterPro" id="IPR014729">
    <property type="entry name" value="Rossmann-like_a/b/a_fold"/>
</dbReference>